<keyword evidence="1" id="KW-0175">Coiled coil</keyword>
<reference evidence="3" key="1">
    <citation type="submission" date="2020-01" db="EMBL/GenBank/DDBJ databases">
        <authorList>
            <person name="Yang Y."/>
            <person name="Kwon Y.M."/>
        </authorList>
    </citation>
    <scope>NUCLEOTIDE SEQUENCE</scope>
    <source>
        <strain evidence="3">PG104</strain>
    </source>
</reference>
<name>A0A8J8MUC0_9RHOB</name>
<dbReference type="AlphaFoldDB" id="A0A8J8MUC0"/>
<evidence type="ECO:0000313" key="3">
    <source>
        <dbReference type="EMBL" id="QUS36902.1"/>
    </source>
</evidence>
<dbReference type="InterPro" id="IPR007236">
    <property type="entry name" value="SlyX"/>
</dbReference>
<dbReference type="KEGG" id="fap:GR316_05690"/>
<organism evidence="3 4">
    <name type="scientific">Falsirhodobacter algicola</name>
    <dbReference type="NCBI Taxonomy" id="2692330"/>
    <lineage>
        <taxon>Bacteria</taxon>
        <taxon>Pseudomonadati</taxon>
        <taxon>Pseudomonadota</taxon>
        <taxon>Alphaproteobacteria</taxon>
        <taxon>Rhodobacterales</taxon>
        <taxon>Paracoccaceae</taxon>
        <taxon>Falsirhodobacter</taxon>
    </lineage>
</organism>
<dbReference type="Pfam" id="PF04102">
    <property type="entry name" value="SlyX"/>
    <property type="match status" value="1"/>
</dbReference>
<gene>
    <name evidence="3" type="ORF">GR316_05690</name>
</gene>
<evidence type="ECO:0000256" key="1">
    <source>
        <dbReference type="SAM" id="Coils"/>
    </source>
</evidence>
<feature type="region of interest" description="Disordered" evidence="2">
    <location>
        <begin position="1"/>
        <end position="25"/>
    </location>
</feature>
<keyword evidence="4" id="KW-1185">Reference proteome</keyword>
<accession>A0A8J8MUC0</accession>
<proteinExistence type="predicted"/>
<feature type="region of interest" description="Disordered" evidence="2">
    <location>
        <begin position="67"/>
        <end position="87"/>
    </location>
</feature>
<feature type="coiled-coil region" evidence="1">
    <location>
        <begin position="25"/>
        <end position="59"/>
    </location>
</feature>
<dbReference type="EMBL" id="CP047289">
    <property type="protein sequence ID" value="QUS36902.1"/>
    <property type="molecule type" value="Genomic_DNA"/>
</dbReference>
<evidence type="ECO:0000256" key="2">
    <source>
        <dbReference type="SAM" id="MobiDB-lite"/>
    </source>
</evidence>
<evidence type="ECO:0000313" key="4">
    <source>
        <dbReference type="Proteomes" id="UP000679284"/>
    </source>
</evidence>
<feature type="compositionally biased region" description="Basic and acidic residues" evidence="2">
    <location>
        <begin position="16"/>
        <end position="25"/>
    </location>
</feature>
<dbReference type="Proteomes" id="UP000679284">
    <property type="component" value="Chromosome"/>
</dbReference>
<protein>
    <submittedName>
        <fullName evidence="3">SlyX protein</fullName>
    </submittedName>
</protein>
<sequence length="87" mass="9952">MLSPQGISGRGGARQVADRPPRERMDRIEEQIAHLQRMVEDLSEVVARQQTEITRLSRRVGLLMEREAEREAEGGTIPLADQRPPHW</sequence>